<dbReference type="InterPro" id="IPR001304">
    <property type="entry name" value="C-type_lectin-like"/>
</dbReference>
<dbReference type="PANTHER" id="PTHR22801">
    <property type="entry name" value="LITHOSTATHINE"/>
    <property type="match status" value="1"/>
</dbReference>
<dbReference type="PANTHER" id="PTHR22801:SF63">
    <property type="entry name" value="C-TYPE LECTIN DOMAIN-CONTAINING PROTEIN"/>
    <property type="match status" value="1"/>
</dbReference>
<reference evidence="3 4" key="1">
    <citation type="submission" date="2018-04" db="EMBL/GenBank/DDBJ databases">
        <title>The genome of golden apple snail Pomacea canaliculata provides insight into stress tolerance and invasive adaptation.</title>
        <authorList>
            <person name="Liu C."/>
            <person name="Liu B."/>
            <person name="Ren Y."/>
            <person name="Zhang Y."/>
            <person name="Wang H."/>
            <person name="Li S."/>
            <person name="Jiang F."/>
            <person name="Yin L."/>
            <person name="Zhang G."/>
            <person name="Qian W."/>
            <person name="Fan W."/>
        </authorList>
    </citation>
    <scope>NUCLEOTIDE SEQUENCE [LARGE SCALE GENOMIC DNA]</scope>
    <source>
        <strain evidence="3">SZHN2017</strain>
        <tissue evidence="3">Muscle</tissue>
    </source>
</reference>
<dbReference type="InterPro" id="IPR050801">
    <property type="entry name" value="Ca-Dep_Lectins_ImmuneDev"/>
</dbReference>
<feature type="domain" description="C-type lectin" evidence="2">
    <location>
        <begin position="568"/>
        <end position="603"/>
    </location>
</feature>
<dbReference type="OrthoDB" id="6116695at2759"/>
<sequence length="649" mass="73453">MLLTHYSNHNSLLFLSQDPAGRTLSSDGFNDEYFYLDVPADTADSGDYCCQLDCRAPDFCCLDDQSPLRSCATIPVHTDRMVEVTTDDKMSLGNLTQAMAYLVQRQARCDQLDTYITKVETLQVDMLKGIENMRNTTTDARVQLETETNHKLWNFQLQMDSNASKVMESCNVSQQQLLTTVSDKLLQLEMKLNKDLVDLNNASFTADRRLEANINKSVEHLQKVHLQLDTNISKAVESFNELNERLMETSKELQLNQTNFSYQVENIVTRLDKDGGIELKLTKASDQVKDLQKRTEEISEATDKHQSQLEKQITELAAEGKTGLSGECLLKTGYVWYQRTCLKLSTRQVDYVTAKVNCEADGAHLYDIKSPVLDEERVRFAIKQSGLSRDIDIWLGGNDLEIEGDYRWSDGTPLSSSFKLWETGQPSDSDEKRYPNLTGDAGDSSYTRAGTASVMISNLNERVSDMERMRVMDVPVKKASMYTYHYSNPQFTPSFHRIPQSNISSDGLRMSTLPDVPADTADSGADYAVQLELCRAQSFPVSDDQSPRVVRHNTCPHRPERLSRDIDIWVGGNDLEFEGDYRWSDGTPLSYSSKLWETGQPSDIDKTINIIFTYKHPHQQKAVTNTDVTIVLHTLYVAKSSSYGRGRCF</sequence>
<dbReference type="CDD" id="cd00037">
    <property type="entry name" value="CLECT"/>
    <property type="match status" value="1"/>
</dbReference>
<dbReference type="InterPro" id="IPR016187">
    <property type="entry name" value="CTDL_fold"/>
</dbReference>
<name>A0A2T7PEU4_POMCA</name>
<dbReference type="Gene3D" id="3.10.100.10">
    <property type="entry name" value="Mannose-Binding Protein A, subunit A"/>
    <property type="match status" value="2"/>
</dbReference>
<comment type="caution">
    <text evidence="3">The sequence shown here is derived from an EMBL/GenBank/DDBJ whole genome shotgun (WGS) entry which is preliminary data.</text>
</comment>
<evidence type="ECO:0000256" key="1">
    <source>
        <dbReference type="SAM" id="MobiDB-lite"/>
    </source>
</evidence>
<dbReference type="PROSITE" id="PS50041">
    <property type="entry name" value="C_TYPE_LECTIN_2"/>
    <property type="match status" value="2"/>
</dbReference>
<proteinExistence type="predicted"/>
<dbReference type="SMART" id="SM00034">
    <property type="entry name" value="CLECT"/>
    <property type="match status" value="1"/>
</dbReference>
<protein>
    <recommendedName>
        <fullName evidence="2">C-type lectin domain-containing protein</fullName>
    </recommendedName>
</protein>
<evidence type="ECO:0000313" key="3">
    <source>
        <dbReference type="EMBL" id="PVD31935.1"/>
    </source>
</evidence>
<evidence type="ECO:0000313" key="4">
    <source>
        <dbReference type="Proteomes" id="UP000245119"/>
    </source>
</evidence>
<dbReference type="EMBL" id="PZQS01000004">
    <property type="protein sequence ID" value="PVD31935.1"/>
    <property type="molecule type" value="Genomic_DNA"/>
</dbReference>
<dbReference type="AlphaFoldDB" id="A0A2T7PEU4"/>
<organism evidence="3 4">
    <name type="scientific">Pomacea canaliculata</name>
    <name type="common">Golden apple snail</name>
    <dbReference type="NCBI Taxonomy" id="400727"/>
    <lineage>
        <taxon>Eukaryota</taxon>
        <taxon>Metazoa</taxon>
        <taxon>Spiralia</taxon>
        <taxon>Lophotrochozoa</taxon>
        <taxon>Mollusca</taxon>
        <taxon>Gastropoda</taxon>
        <taxon>Caenogastropoda</taxon>
        <taxon>Architaenioglossa</taxon>
        <taxon>Ampullarioidea</taxon>
        <taxon>Ampullariidae</taxon>
        <taxon>Pomacea</taxon>
    </lineage>
</organism>
<dbReference type="Proteomes" id="UP000245119">
    <property type="component" value="Linkage Group LG4"/>
</dbReference>
<gene>
    <name evidence="3" type="ORF">C0Q70_07361</name>
</gene>
<dbReference type="InterPro" id="IPR016186">
    <property type="entry name" value="C-type_lectin-like/link_sf"/>
</dbReference>
<accession>A0A2T7PEU4</accession>
<evidence type="ECO:0000259" key="2">
    <source>
        <dbReference type="PROSITE" id="PS50041"/>
    </source>
</evidence>
<keyword evidence="4" id="KW-1185">Reference proteome</keyword>
<dbReference type="SUPFAM" id="SSF56436">
    <property type="entry name" value="C-type lectin-like"/>
    <property type="match status" value="2"/>
</dbReference>
<feature type="domain" description="C-type lectin" evidence="2">
    <location>
        <begin position="337"/>
        <end position="432"/>
    </location>
</feature>
<feature type="region of interest" description="Disordered" evidence="1">
    <location>
        <begin position="419"/>
        <end position="443"/>
    </location>
</feature>